<dbReference type="EMBL" id="CP025003">
    <property type="protein sequence ID" value="ATZ95312.1"/>
    <property type="molecule type" value="Genomic_DNA"/>
</dbReference>
<accession>A0A2K8QPM2</accession>
<proteinExistence type="predicted"/>
<evidence type="ECO:0000313" key="1">
    <source>
        <dbReference type="EMBL" id="ATZ95312.1"/>
    </source>
</evidence>
<reference evidence="2" key="1">
    <citation type="journal article" date="2018" name="Genome Announc.">
        <title>Complete genome sequence of a Dickeya fangzhongdai type strain causing bleeding canker of pear tree trunks.</title>
        <authorList>
            <person name="Zhao Y."/>
            <person name="Tian Y."/>
            <person name="Li X."/>
            <person name="Hu B."/>
        </authorList>
    </citation>
    <scope>NUCLEOTIDE SEQUENCE [LARGE SCALE GENOMIC DNA]</scope>
    <source>
        <strain evidence="2">DSM 101947</strain>
    </source>
</reference>
<protein>
    <submittedName>
        <fullName evidence="1">Uncharacterized protein</fullName>
    </submittedName>
</protein>
<dbReference type="RefSeq" id="WP_100849904.1">
    <property type="nucleotide sequence ID" value="NZ_BMJF01000006.1"/>
</dbReference>
<dbReference type="AlphaFoldDB" id="A0A2K8QPM2"/>
<dbReference type="KEGG" id="dfn:CVE23_15795"/>
<dbReference type="Proteomes" id="UP000231901">
    <property type="component" value="Chromosome"/>
</dbReference>
<organism evidence="1 2">
    <name type="scientific">Dickeya fangzhongdai</name>
    <dbReference type="NCBI Taxonomy" id="1778540"/>
    <lineage>
        <taxon>Bacteria</taxon>
        <taxon>Pseudomonadati</taxon>
        <taxon>Pseudomonadota</taxon>
        <taxon>Gammaproteobacteria</taxon>
        <taxon>Enterobacterales</taxon>
        <taxon>Pectobacteriaceae</taxon>
        <taxon>Dickeya</taxon>
    </lineage>
</organism>
<evidence type="ECO:0000313" key="2">
    <source>
        <dbReference type="Proteomes" id="UP000231901"/>
    </source>
</evidence>
<sequence>MNAYQLYDAAMENAENNDIEISAEYFSDYAEGALNIFMSQNLAEKIYACAVNFRDNGVGTNDLWHMVEKPLSEIEI</sequence>
<gene>
    <name evidence="1" type="ORF">CVE23_15795</name>
</gene>
<dbReference type="GeneID" id="66565784"/>
<name>A0A2K8QPM2_9GAMM</name>
<keyword evidence="2" id="KW-1185">Reference proteome</keyword>